<dbReference type="Proteomes" id="UP000054567">
    <property type="component" value="Unassembled WGS sequence"/>
</dbReference>
<dbReference type="AlphaFoldDB" id="A0A0J6IG40"/>
<dbReference type="EMBL" id="DS268112">
    <property type="protein sequence ID" value="KMM70782.1"/>
    <property type="molecule type" value="Genomic_DNA"/>
</dbReference>
<reference evidence="1 2" key="1">
    <citation type="submission" date="2007-06" db="EMBL/GenBank/DDBJ databases">
        <title>The Genome Sequence of Coccidioides posadasii RMSCC_3488.</title>
        <authorList>
            <consortium name="Coccidioides Genome Resources Consortium"/>
            <consortium name="The Broad Institute Genome Sequencing Platform"/>
            <person name="Henn M.R."/>
            <person name="Sykes S."/>
            <person name="Young S."/>
            <person name="Jaffe D."/>
            <person name="Berlin A."/>
            <person name="Alvarez P."/>
            <person name="Butler J."/>
            <person name="Gnerre S."/>
            <person name="Grabherr M."/>
            <person name="Mauceli E."/>
            <person name="Brockman W."/>
            <person name="Kodira C."/>
            <person name="Alvarado L."/>
            <person name="Zeng Q."/>
            <person name="Crawford M."/>
            <person name="Antoine C."/>
            <person name="Devon K."/>
            <person name="Galgiani J."/>
            <person name="Orsborn K."/>
            <person name="Lewis M.L."/>
            <person name="Nusbaum C."/>
            <person name="Galagan J."/>
            <person name="Birren B."/>
        </authorList>
    </citation>
    <scope>NUCLEOTIDE SEQUENCE [LARGE SCALE GENOMIC DNA]</scope>
    <source>
        <strain evidence="1 2">RMSCC 3488</strain>
    </source>
</reference>
<organism evidence="1 2">
    <name type="scientific">Coccidioides posadasii RMSCC 3488</name>
    <dbReference type="NCBI Taxonomy" id="454284"/>
    <lineage>
        <taxon>Eukaryota</taxon>
        <taxon>Fungi</taxon>
        <taxon>Dikarya</taxon>
        <taxon>Ascomycota</taxon>
        <taxon>Pezizomycotina</taxon>
        <taxon>Eurotiomycetes</taxon>
        <taxon>Eurotiomycetidae</taxon>
        <taxon>Onygenales</taxon>
        <taxon>Onygenaceae</taxon>
        <taxon>Coccidioides</taxon>
    </lineage>
</organism>
<evidence type="ECO:0000313" key="2">
    <source>
        <dbReference type="Proteomes" id="UP000054567"/>
    </source>
</evidence>
<sequence length="127" mass="14126">MAKGLYHIQNFQGSSPFYLSNEKAHYGGGATKTFPSLGHEGSNRPPGFANFCSVNSVSRVELCDGNHPWLAITHKGVCNVLAQKRPSRVWDAVESRMNTFRDGRNALLRETSAPADFLNYVLEERLL</sequence>
<dbReference type="VEuPathDB" id="FungiDB:CPAG_07093"/>
<protein>
    <submittedName>
        <fullName evidence="1">Uncharacterized protein</fullName>
    </submittedName>
</protein>
<proteinExistence type="predicted"/>
<name>A0A0J6IG40_COCPO</name>
<gene>
    <name evidence="1" type="ORF">CPAG_07093</name>
</gene>
<reference evidence="2" key="3">
    <citation type="journal article" date="2010" name="Genome Res.">
        <title>Population genomic sequencing of Coccidioides fungi reveals recent hybridization and transposon control.</title>
        <authorList>
            <person name="Neafsey D.E."/>
            <person name="Barker B.M."/>
            <person name="Sharpton T.J."/>
            <person name="Stajich J.E."/>
            <person name="Park D.J."/>
            <person name="Whiston E."/>
            <person name="Hung C.-Y."/>
            <person name="McMahan C."/>
            <person name="White J."/>
            <person name="Sykes S."/>
            <person name="Heiman D."/>
            <person name="Young S."/>
            <person name="Zeng Q."/>
            <person name="Abouelleil A."/>
            <person name="Aftuck L."/>
            <person name="Bessette D."/>
            <person name="Brown A."/>
            <person name="FitzGerald M."/>
            <person name="Lui A."/>
            <person name="Macdonald J.P."/>
            <person name="Priest M."/>
            <person name="Orbach M.J."/>
            <person name="Galgiani J.N."/>
            <person name="Kirkland T.N."/>
            <person name="Cole G.T."/>
            <person name="Birren B.W."/>
            <person name="Henn M.R."/>
            <person name="Taylor J.W."/>
            <person name="Rounsley S.D."/>
        </authorList>
    </citation>
    <scope>NUCLEOTIDE SEQUENCE [LARGE SCALE GENOMIC DNA]</scope>
    <source>
        <strain evidence="2">RMSCC 3488</strain>
    </source>
</reference>
<evidence type="ECO:0000313" key="1">
    <source>
        <dbReference type="EMBL" id="KMM70782.1"/>
    </source>
</evidence>
<accession>A0A0J6IG40</accession>
<reference evidence="2" key="2">
    <citation type="journal article" date="2009" name="Genome Res.">
        <title>Comparative genomic analyses of the human fungal pathogens Coccidioides and their relatives.</title>
        <authorList>
            <person name="Sharpton T.J."/>
            <person name="Stajich J.E."/>
            <person name="Rounsley S.D."/>
            <person name="Gardner M.J."/>
            <person name="Wortman J.R."/>
            <person name="Jordar V.S."/>
            <person name="Maiti R."/>
            <person name="Kodira C.D."/>
            <person name="Neafsey D.E."/>
            <person name="Zeng Q."/>
            <person name="Hung C.-Y."/>
            <person name="McMahan C."/>
            <person name="Muszewska A."/>
            <person name="Grynberg M."/>
            <person name="Mandel M.A."/>
            <person name="Kellner E.M."/>
            <person name="Barker B.M."/>
            <person name="Galgiani J.N."/>
            <person name="Orbach M.J."/>
            <person name="Kirkland T.N."/>
            <person name="Cole G.T."/>
            <person name="Henn M.R."/>
            <person name="Birren B.W."/>
            <person name="Taylor J.W."/>
        </authorList>
    </citation>
    <scope>NUCLEOTIDE SEQUENCE [LARGE SCALE GENOMIC DNA]</scope>
    <source>
        <strain evidence="2">RMSCC 3488</strain>
    </source>
</reference>